<evidence type="ECO:0000313" key="1">
    <source>
        <dbReference type="EMBL" id="NCD69794.1"/>
    </source>
</evidence>
<protein>
    <submittedName>
        <fullName evidence="1">YbbR-like domain-containing protein</fullName>
    </submittedName>
</protein>
<dbReference type="Pfam" id="PF07949">
    <property type="entry name" value="YbbR"/>
    <property type="match status" value="1"/>
</dbReference>
<evidence type="ECO:0000313" key="2">
    <source>
        <dbReference type="Proteomes" id="UP000638732"/>
    </source>
</evidence>
<organism evidence="1 2">
    <name type="scientific">Mucilaginibacter agri</name>
    <dbReference type="NCBI Taxonomy" id="2695265"/>
    <lineage>
        <taxon>Bacteria</taxon>
        <taxon>Pseudomonadati</taxon>
        <taxon>Bacteroidota</taxon>
        <taxon>Sphingobacteriia</taxon>
        <taxon>Sphingobacteriales</taxon>
        <taxon>Sphingobacteriaceae</taxon>
        <taxon>Mucilaginibacter</taxon>
    </lineage>
</organism>
<dbReference type="RefSeq" id="WP_166585774.1">
    <property type="nucleotide sequence ID" value="NZ_WWEO01000042.1"/>
</dbReference>
<comment type="caution">
    <text evidence="1">The sequence shown here is derived from an EMBL/GenBank/DDBJ whole genome shotgun (WGS) entry which is preliminary data.</text>
</comment>
<dbReference type="PANTHER" id="PTHR37804:SF1">
    <property type="entry name" value="CDAA REGULATORY PROTEIN CDAR"/>
    <property type="match status" value="1"/>
</dbReference>
<dbReference type="InterPro" id="IPR053154">
    <property type="entry name" value="c-di-AMP_regulator"/>
</dbReference>
<name>A0A965ZGY2_9SPHI</name>
<reference evidence="1" key="2">
    <citation type="submission" date="2020-10" db="EMBL/GenBank/DDBJ databases">
        <title>Mucilaginibacter sp. nov., isolated from soil.</title>
        <authorList>
            <person name="Jeon C.O."/>
        </authorList>
    </citation>
    <scope>NUCLEOTIDE SEQUENCE</scope>
    <source>
        <strain evidence="1">R11</strain>
    </source>
</reference>
<dbReference type="Gene3D" id="2.170.120.30">
    <property type="match status" value="1"/>
</dbReference>
<accession>A0A965ZGY2</accession>
<dbReference type="Proteomes" id="UP000638732">
    <property type="component" value="Unassembled WGS sequence"/>
</dbReference>
<proteinExistence type="predicted"/>
<sequence>MAIVKLSTSERRRVSAFITCLVLATLAWMLTTLTNNYNYKVKRLLVYNNMPQKRAFRALQSDTVDVMVQGTGWDMFFSKFKPVDKRVNIDLHSLESKNFIALNSQLDQINRRKDPDQKIISFDPDTLYFDFTNRSTKRVPVKLILDVNYQQQFALSDNVIIKPSYVTLSGPSNVIDKIKVWNTDSLKLKGINETVNTKVNLQPVHEANLSIYPKAVQVQIPVDEFTEKTLDIPVKLIGNVHYYDVKIFPAKVKVTFTTSLTKYPELDEDFFEATADLALWSDRNYTVLPVKLARIPPFCKIVKIEPQNIDFIVKK</sequence>
<dbReference type="Gene3D" id="2.170.120.40">
    <property type="entry name" value="YbbR-like domain"/>
    <property type="match status" value="1"/>
</dbReference>
<keyword evidence="2" id="KW-1185">Reference proteome</keyword>
<dbReference type="PANTHER" id="PTHR37804">
    <property type="entry name" value="CDAA REGULATORY PROTEIN CDAR"/>
    <property type="match status" value="1"/>
</dbReference>
<dbReference type="AlphaFoldDB" id="A0A965ZGY2"/>
<gene>
    <name evidence="1" type="ORF">GSY63_10550</name>
</gene>
<reference evidence="1" key="1">
    <citation type="submission" date="2020-01" db="EMBL/GenBank/DDBJ databases">
        <authorList>
            <person name="Seo Y.L."/>
        </authorList>
    </citation>
    <scope>NUCLEOTIDE SEQUENCE</scope>
    <source>
        <strain evidence="1">R11</strain>
    </source>
</reference>
<dbReference type="EMBL" id="WWEO01000042">
    <property type="protein sequence ID" value="NCD69794.1"/>
    <property type="molecule type" value="Genomic_DNA"/>
</dbReference>
<dbReference type="InterPro" id="IPR012505">
    <property type="entry name" value="YbbR"/>
</dbReference>